<dbReference type="InterPro" id="IPR052035">
    <property type="entry name" value="ZnF_BED_domain_contain"/>
</dbReference>
<keyword evidence="5" id="KW-0539">Nucleus</keyword>
<dbReference type="InterPro" id="IPR012337">
    <property type="entry name" value="RNaseH-like_sf"/>
</dbReference>
<comment type="caution">
    <text evidence="7">The sequence shown here is derived from an EMBL/GenBank/DDBJ whole genome shotgun (WGS) entry which is preliminary data.</text>
</comment>
<sequence>MPQQRLSFAQWSQRRGSSISGDLLEFSSQQSDDLDVSQKSKCLSFQPRTVSTTSSTKPRTSWFFSHMPDEEVETRYYNQRTGKEEWRCKHCDKTYASSGGTAAPAKHLMDPPPDGHGLPKGAPRTAKVTTIRTIIEQARVAAEENPRKRRRLNDQSGDSIEPDQLEALYVRFITACSLPFRLVECPEFRALLAYINNDIETWLPDTHDTAKTWIMRQYGCQKERVKQRIQSAKSRIHISCDLWTSPNSLAILGVVAHYVTEDGQLEHHVLALKDIDSEHDGSHLAVAVLKVVDEWGFASKLGYFVMDNAGNNDTMMRSLSLGLLRRYDIQYDPKVHRLRCQGHIINLAAKAFLFVTDSEKLELDDPGVHNVTLKHIEAWRKKGPLGKIHNFVVFIQRSVQRSQKFLTISHNRKLARDNDTRWSSWYNMLRVALNLRDAIDGYFNKWMELDCAGDELSSEDWIILEKIKSFLEKLKMTTKALESSFATLDNVLLAMDFVLAQFEAGKEAYIDDPIMAPMYNSGWAKLDKYYRLTDESPAYVAAIVLHPSHKWHYIQENWQKEWVESSKKLMETLWNDYKPVESPLPLCEVPSTTTNEFLNWRNKHLQPSLVTDEYERYCNSERVYGFTSALARWLEETQQKNYPNLSEMAVDILSIPAMSAEPERLFSGAKITITDRRNRLGSDVVEALECLKSWFGIRELQGDTLQQSPSHVHIAFDGWTSRNRHPLFGIVAFFLDHEFRPQKIVLGLPNLTDRHTGKNIAEGVQNILEAFDLGRDKIGYFTLDNASSNETAMEHLAQRFQWDNSRARRVRCFGHVVHLVARAMLFGKDDANAVLEDDIDAEAYDVWLKRGPIGKLHNTMVWINRSNRVTEMLREAQRQDTEKSWPGSLDVIIGNNTRWLSQFYMMSRALKVRPYIDTVIADVRHEASKSKRKGGRQRPLPRCLDDESLLTEEDWKTIGFYHDLLRHFETCVKKLEGDGKQRIRKGGKEAAYGLVQDICPAYEWLMGHLEEAKSRADRTPEPAQCRTNINFAWVKLNKYYSAIDQSPVYYAATVLHPAIRWDFLHRAYERGRIGSEKLSNSLTASGRSTSNCRSNLNEATMTSYVQSRGPRK</sequence>
<keyword evidence="3" id="KW-0863">Zinc-finger</keyword>
<evidence type="ECO:0000313" key="7">
    <source>
        <dbReference type="EMBL" id="OBS15564.1"/>
    </source>
</evidence>
<keyword evidence="2" id="KW-0479">Metal-binding</keyword>
<dbReference type="EMBL" id="LYXU01000149">
    <property type="protein sequence ID" value="OBS15564.1"/>
    <property type="molecule type" value="Genomic_DNA"/>
</dbReference>
<dbReference type="GO" id="GO:0046983">
    <property type="term" value="F:protein dimerization activity"/>
    <property type="evidence" value="ECO:0007669"/>
    <property type="project" value="InterPro"/>
</dbReference>
<comment type="subcellular location">
    <subcellularLocation>
        <location evidence="1">Nucleus</location>
    </subcellularLocation>
</comment>
<keyword evidence="8" id="KW-1185">Reference proteome</keyword>
<evidence type="ECO:0000256" key="2">
    <source>
        <dbReference type="ARBA" id="ARBA00022723"/>
    </source>
</evidence>
<dbReference type="InterPro" id="IPR008906">
    <property type="entry name" value="HATC_C_dom"/>
</dbReference>
<dbReference type="Pfam" id="PF05699">
    <property type="entry name" value="Dimer_Tnp_hAT"/>
    <property type="match status" value="1"/>
</dbReference>
<feature type="domain" description="HAT C-terminal dimerisation" evidence="6">
    <location>
        <begin position="629"/>
        <end position="695"/>
    </location>
</feature>
<evidence type="ECO:0000256" key="1">
    <source>
        <dbReference type="ARBA" id="ARBA00004123"/>
    </source>
</evidence>
<gene>
    <name evidence="7" type="ORF">FPOA_13636</name>
</gene>
<dbReference type="GO" id="GO:0008270">
    <property type="term" value="F:zinc ion binding"/>
    <property type="evidence" value="ECO:0007669"/>
    <property type="project" value="UniProtKB-KW"/>
</dbReference>
<evidence type="ECO:0000313" key="8">
    <source>
        <dbReference type="Proteomes" id="UP000091967"/>
    </source>
</evidence>
<keyword evidence="4" id="KW-0862">Zinc</keyword>
<evidence type="ECO:0000259" key="6">
    <source>
        <dbReference type="Pfam" id="PF05699"/>
    </source>
</evidence>
<dbReference type="SUPFAM" id="SSF53098">
    <property type="entry name" value="Ribonuclease H-like"/>
    <property type="match status" value="2"/>
</dbReference>
<accession>A0A1B8A535</accession>
<dbReference type="AlphaFoldDB" id="A0A1B8A535"/>
<dbReference type="Proteomes" id="UP000091967">
    <property type="component" value="Unassembled WGS sequence"/>
</dbReference>
<protein>
    <recommendedName>
        <fullName evidence="6">HAT C-terminal dimerisation domain-containing protein</fullName>
    </recommendedName>
</protein>
<dbReference type="PANTHER" id="PTHR46481">
    <property type="entry name" value="ZINC FINGER BED DOMAIN-CONTAINING PROTEIN 4"/>
    <property type="match status" value="1"/>
</dbReference>
<proteinExistence type="predicted"/>
<evidence type="ECO:0000256" key="5">
    <source>
        <dbReference type="ARBA" id="ARBA00023242"/>
    </source>
</evidence>
<dbReference type="GO" id="GO:0005634">
    <property type="term" value="C:nucleus"/>
    <property type="evidence" value="ECO:0007669"/>
    <property type="project" value="UniProtKB-SubCell"/>
</dbReference>
<reference evidence="7 8" key="1">
    <citation type="submission" date="2016-06" db="EMBL/GenBank/DDBJ databases">
        <title>Living apart together: crosstalk between the core and supernumerary genomes in a fungal plant pathogen.</title>
        <authorList>
            <person name="Vanheule A."/>
            <person name="Audenaert K."/>
            <person name="Warris S."/>
            <person name="Van De Geest H."/>
            <person name="Schijlen E."/>
            <person name="Hofte M."/>
            <person name="De Saeger S."/>
            <person name="Haesaert G."/>
            <person name="Waalwijk C."/>
            <person name="Van Der Lee T."/>
        </authorList>
    </citation>
    <scope>NUCLEOTIDE SEQUENCE [LARGE SCALE GENOMIC DNA]</scope>
    <source>
        <strain evidence="7 8">2516</strain>
    </source>
</reference>
<evidence type="ECO:0000256" key="4">
    <source>
        <dbReference type="ARBA" id="ARBA00022833"/>
    </source>
</evidence>
<dbReference type="PANTHER" id="PTHR46481:SF10">
    <property type="entry name" value="ZINC FINGER BED DOMAIN-CONTAINING PROTEIN 39"/>
    <property type="match status" value="1"/>
</dbReference>
<organism evidence="7 8">
    <name type="scientific">Fusarium poae</name>
    <dbReference type="NCBI Taxonomy" id="36050"/>
    <lineage>
        <taxon>Eukaryota</taxon>
        <taxon>Fungi</taxon>
        <taxon>Dikarya</taxon>
        <taxon>Ascomycota</taxon>
        <taxon>Pezizomycotina</taxon>
        <taxon>Sordariomycetes</taxon>
        <taxon>Hypocreomycetidae</taxon>
        <taxon>Hypocreales</taxon>
        <taxon>Nectriaceae</taxon>
        <taxon>Fusarium</taxon>
    </lineage>
</organism>
<name>A0A1B8A535_FUSPO</name>
<evidence type="ECO:0000256" key="3">
    <source>
        <dbReference type="ARBA" id="ARBA00022771"/>
    </source>
</evidence>